<reference evidence="3 4" key="1">
    <citation type="journal article" date="2023" name="Arcadia Sci">
        <title>De novo assembly of a long-read Amblyomma americanum tick genome.</title>
        <authorList>
            <person name="Chou S."/>
            <person name="Poskanzer K.E."/>
            <person name="Rollins M."/>
            <person name="Thuy-Boun P.S."/>
        </authorList>
    </citation>
    <scope>NUCLEOTIDE SEQUENCE [LARGE SCALE GENOMIC DNA]</scope>
    <source>
        <strain evidence="3">F_SG_1</strain>
        <tissue evidence="3">Salivary glands</tissue>
    </source>
</reference>
<feature type="chain" id="PRO_5042906810" description="Secreted protein" evidence="2">
    <location>
        <begin position="19"/>
        <end position="87"/>
    </location>
</feature>
<comment type="caution">
    <text evidence="3">The sequence shown here is derived from an EMBL/GenBank/DDBJ whole genome shotgun (WGS) entry which is preliminary data.</text>
</comment>
<keyword evidence="4" id="KW-1185">Reference proteome</keyword>
<evidence type="ECO:0000313" key="3">
    <source>
        <dbReference type="EMBL" id="KAK8767378.1"/>
    </source>
</evidence>
<keyword evidence="2" id="KW-0732">Signal</keyword>
<feature type="region of interest" description="Disordered" evidence="1">
    <location>
        <begin position="67"/>
        <end position="87"/>
    </location>
</feature>
<evidence type="ECO:0000256" key="1">
    <source>
        <dbReference type="SAM" id="MobiDB-lite"/>
    </source>
</evidence>
<dbReference type="EMBL" id="JARKHS020025529">
    <property type="protein sequence ID" value="KAK8767378.1"/>
    <property type="molecule type" value="Genomic_DNA"/>
</dbReference>
<evidence type="ECO:0000256" key="2">
    <source>
        <dbReference type="SAM" id="SignalP"/>
    </source>
</evidence>
<dbReference type="AlphaFoldDB" id="A0AAQ4DY38"/>
<name>A0AAQ4DY38_AMBAM</name>
<evidence type="ECO:0008006" key="5">
    <source>
        <dbReference type="Google" id="ProtNLM"/>
    </source>
</evidence>
<sequence length="87" mass="9565">MHVIVFAILALQTSLVNSCTKTEKMYQCKAARLRERTCSGASPRPCKLYELKSPKWDIAERSTSVKIPAGGGNAPGESSAYKRECML</sequence>
<protein>
    <recommendedName>
        <fullName evidence="5">Secreted protein</fullName>
    </recommendedName>
</protein>
<evidence type="ECO:0000313" key="4">
    <source>
        <dbReference type="Proteomes" id="UP001321473"/>
    </source>
</evidence>
<accession>A0AAQ4DY38</accession>
<feature type="signal peptide" evidence="2">
    <location>
        <begin position="1"/>
        <end position="18"/>
    </location>
</feature>
<proteinExistence type="predicted"/>
<gene>
    <name evidence="3" type="ORF">V5799_005842</name>
</gene>
<organism evidence="3 4">
    <name type="scientific">Amblyomma americanum</name>
    <name type="common">Lone star tick</name>
    <dbReference type="NCBI Taxonomy" id="6943"/>
    <lineage>
        <taxon>Eukaryota</taxon>
        <taxon>Metazoa</taxon>
        <taxon>Ecdysozoa</taxon>
        <taxon>Arthropoda</taxon>
        <taxon>Chelicerata</taxon>
        <taxon>Arachnida</taxon>
        <taxon>Acari</taxon>
        <taxon>Parasitiformes</taxon>
        <taxon>Ixodida</taxon>
        <taxon>Ixodoidea</taxon>
        <taxon>Ixodidae</taxon>
        <taxon>Amblyomminae</taxon>
        <taxon>Amblyomma</taxon>
    </lineage>
</organism>
<dbReference type="Proteomes" id="UP001321473">
    <property type="component" value="Unassembled WGS sequence"/>
</dbReference>